<feature type="compositionally biased region" description="Low complexity" evidence="1">
    <location>
        <begin position="1"/>
        <end position="11"/>
    </location>
</feature>
<name>A0A142VA53_9CHLR</name>
<gene>
    <name evidence="2" type="ORF">Dm11a5_0381</name>
</gene>
<proteinExistence type="predicted"/>
<evidence type="ECO:0000313" key="3">
    <source>
        <dbReference type="Proteomes" id="UP000076394"/>
    </source>
</evidence>
<feature type="compositionally biased region" description="Basic and acidic residues" evidence="1">
    <location>
        <begin position="39"/>
        <end position="49"/>
    </location>
</feature>
<protein>
    <submittedName>
        <fullName evidence="2">Uncharacterized protein</fullName>
    </submittedName>
</protein>
<dbReference type="AlphaFoldDB" id="A0A142VA53"/>
<dbReference type="RefSeq" id="WP_011308962.1">
    <property type="nucleotide sequence ID" value="NZ_AP024514.1"/>
</dbReference>
<dbReference type="EMBL" id="CP011127">
    <property type="protein sequence ID" value="AMU86207.1"/>
    <property type="molecule type" value="Genomic_DNA"/>
</dbReference>
<feature type="region of interest" description="Disordered" evidence="1">
    <location>
        <begin position="1"/>
        <end position="49"/>
    </location>
</feature>
<dbReference type="Proteomes" id="UP000076394">
    <property type="component" value="Chromosome"/>
</dbReference>
<evidence type="ECO:0000313" key="2">
    <source>
        <dbReference type="EMBL" id="AMU86207.1"/>
    </source>
</evidence>
<reference evidence="2 3" key="1">
    <citation type="submission" date="2015-03" db="EMBL/GenBank/DDBJ databases">
        <title>Genomic characterization of Dehalococcoides mccartyi strain 11a5, an unusal plasmid-containing chloroethene dechlorinator.</title>
        <authorList>
            <person name="Zhao S."/>
            <person name="Ding C."/>
            <person name="He J."/>
        </authorList>
    </citation>
    <scope>NUCLEOTIDE SEQUENCE [LARGE SCALE GENOMIC DNA]</scope>
    <source>
        <strain evidence="2 3">11a5</strain>
    </source>
</reference>
<dbReference type="PATRIC" id="fig|61435.13.peg.413"/>
<accession>A0A142VA53</accession>
<organism evidence="2 3">
    <name type="scientific">Dehalococcoides mccartyi</name>
    <dbReference type="NCBI Taxonomy" id="61435"/>
    <lineage>
        <taxon>Bacteria</taxon>
        <taxon>Bacillati</taxon>
        <taxon>Chloroflexota</taxon>
        <taxon>Dehalococcoidia</taxon>
        <taxon>Dehalococcoidales</taxon>
        <taxon>Dehalococcoidaceae</taxon>
        <taxon>Dehalococcoides</taxon>
    </lineage>
</organism>
<sequence>MKDPNKTPQTRQEQREQRLLSRRKQMTQHGKGLAQVYKDAVEKKAKQKP</sequence>
<evidence type="ECO:0000256" key="1">
    <source>
        <dbReference type="SAM" id="MobiDB-lite"/>
    </source>
</evidence>